<evidence type="ECO:0000259" key="6">
    <source>
        <dbReference type="PROSITE" id="PS50262"/>
    </source>
</evidence>
<protein>
    <submittedName>
        <fullName evidence="8">G_PROTEIN_RECEP_F1_2 domain-containing protein</fullName>
    </submittedName>
</protein>
<evidence type="ECO:0000313" key="7">
    <source>
        <dbReference type="Proteomes" id="UP000046393"/>
    </source>
</evidence>
<accession>A0A0N5ARR4</accession>
<evidence type="ECO:0000256" key="2">
    <source>
        <dbReference type="ARBA" id="ARBA00022692"/>
    </source>
</evidence>
<keyword evidence="3 5" id="KW-1133">Transmembrane helix</keyword>
<dbReference type="PANTHER" id="PTHR46641">
    <property type="entry name" value="FMRFAMIDE RECEPTOR-RELATED"/>
    <property type="match status" value="1"/>
</dbReference>
<evidence type="ECO:0000256" key="5">
    <source>
        <dbReference type="SAM" id="Phobius"/>
    </source>
</evidence>
<sequence length="254" mass="29029">MTLWVTIETVLCVLLPFAFRHYCTRRFSMALLVASFSISSCIHVTFLFTHVVDASPTFLEFNFDSIPCYWFVKTYNMHIINDQAYKLYEKLYYWTQMTLSIVLPTVTMLICSILVITRFTFKELGKSFSQRRKCVIMMTVSTTMSHLLLEGPASLTFGIAALKGTGDMKINSTMCMINHSNNLLSIINATIPFFVYLICNKQFRCMASVFITAICSTNPTHKRILLAQACARTRSITARNNEQKTSLVQLTYQS</sequence>
<feature type="transmembrane region" description="Helical" evidence="5">
    <location>
        <begin position="91"/>
        <end position="115"/>
    </location>
</feature>
<evidence type="ECO:0000313" key="8">
    <source>
        <dbReference type="WBParaSite" id="SMUV_0000745701-mRNA-1"/>
    </source>
</evidence>
<feature type="domain" description="G-protein coupled receptors family 1 profile" evidence="6">
    <location>
        <begin position="1"/>
        <end position="196"/>
    </location>
</feature>
<dbReference type="SUPFAM" id="SSF81321">
    <property type="entry name" value="Family A G protein-coupled receptor-like"/>
    <property type="match status" value="1"/>
</dbReference>
<dbReference type="Gene3D" id="1.20.1070.10">
    <property type="entry name" value="Rhodopsin 7-helix transmembrane proteins"/>
    <property type="match status" value="1"/>
</dbReference>
<keyword evidence="4 5" id="KW-0472">Membrane</keyword>
<evidence type="ECO:0000256" key="1">
    <source>
        <dbReference type="ARBA" id="ARBA00004370"/>
    </source>
</evidence>
<feature type="transmembrane region" description="Helical" evidence="5">
    <location>
        <begin position="30"/>
        <end position="52"/>
    </location>
</feature>
<dbReference type="PANTHER" id="PTHR46641:SF18">
    <property type="entry name" value="G-PROTEIN COUPLED RECEPTORS FAMILY 1 PROFILE DOMAIN-CONTAINING PROTEIN"/>
    <property type="match status" value="1"/>
</dbReference>
<dbReference type="InterPro" id="IPR017452">
    <property type="entry name" value="GPCR_Rhodpsn_7TM"/>
</dbReference>
<feature type="transmembrane region" description="Helical" evidence="5">
    <location>
        <begin position="135"/>
        <end position="162"/>
    </location>
</feature>
<dbReference type="GO" id="GO:0016020">
    <property type="term" value="C:membrane"/>
    <property type="evidence" value="ECO:0007669"/>
    <property type="project" value="UniProtKB-SubCell"/>
</dbReference>
<name>A0A0N5ARR4_9BILA</name>
<dbReference type="WBParaSite" id="SMUV_0000745701-mRNA-1">
    <property type="protein sequence ID" value="SMUV_0000745701-mRNA-1"/>
    <property type="gene ID" value="SMUV_0000745701"/>
</dbReference>
<comment type="subcellular location">
    <subcellularLocation>
        <location evidence="1">Membrane</location>
    </subcellularLocation>
</comment>
<reference evidence="8" key="1">
    <citation type="submission" date="2017-02" db="UniProtKB">
        <authorList>
            <consortium name="WormBaseParasite"/>
        </authorList>
    </citation>
    <scope>IDENTIFICATION</scope>
</reference>
<dbReference type="Proteomes" id="UP000046393">
    <property type="component" value="Unplaced"/>
</dbReference>
<evidence type="ECO:0000256" key="4">
    <source>
        <dbReference type="ARBA" id="ARBA00023136"/>
    </source>
</evidence>
<keyword evidence="2 5" id="KW-0812">Transmembrane</keyword>
<dbReference type="InterPro" id="IPR052954">
    <property type="entry name" value="GPCR-Ligand_Int"/>
</dbReference>
<dbReference type="PROSITE" id="PS50262">
    <property type="entry name" value="G_PROTEIN_RECEP_F1_2"/>
    <property type="match status" value="1"/>
</dbReference>
<feature type="transmembrane region" description="Helical" evidence="5">
    <location>
        <begin position="182"/>
        <end position="199"/>
    </location>
</feature>
<evidence type="ECO:0000256" key="3">
    <source>
        <dbReference type="ARBA" id="ARBA00022989"/>
    </source>
</evidence>
<proteinExistence type="predicted"/>
<dbReference type="AlphaFoldDB" id="A0A0N5ARR4"/>
<organism evidence="7 8">
    <name type="scientific">Syphacia muris</name>
    <dbReference type="NCBI Taxonomy" id="451379"/>
    <lineage>
        <taxon>Eukaryota</taxon>
        <taxon>Metazoa</taxon>
        <taxon>Ecdysozoa</taxon>
        <taxon>Nematoda</taxon>
        <taxon>Chromadorea</taxon>
        <taxon>Rhabditida</taxon>
        <taxon>Spirurina</taxon>
        <taxon>Oxyuridomorpha</taxon>
        <taxon>Oxyuroidea</taxon>
        <taxon>Oxyuridae</taxon>
        <taxon>Syphacia</taxon>
    </lineage>
</organism>
<feature type="transmembrane region" description="Helical" evidence="5">
    <location>
        <begin position="6"/>
        <end position="23"/>
    </location>
</feature>
<keyword evidence="7" id="KW-1185">Reference proteome</keyword>